<evidence type="ECO:0000313" key="2">
    <source>
        <dbReference type="Proteomes" id="UP000078335"/>
    </source>
</evidence>
<dbReference type="InterPro" id="IPR021441">
    <property type="entry name" value="DUF3090"/>
</dbReference>
<name>A0ABR5S4M6_9MICO</name>
<accession>A0ABR5S4M6</accession>
<feature type="non-terminal residue" evidence="1">
    <location>
        <position position="1"/>
    </location>
</feature>
<sequence length="67" mass="7325">VVIEAYPIEDELEIVTETNEDGDEVEAVVEMPEPAEVFQVKIPVGSARAFVERTREVVAAGRRPGDA</sequence>
<dbReference type="Pfam" id="PF11290">
    <property type="entry name" value="DUF3090"/>
    <property type="match status" value="1"/>
</dbReference>
<evidence type="ECO:0000313" key="1">
    <source>
        <dbReference type="EMBL" id="KTR38091.1"/>
    </source>
</evidence>
<gene>
    <name evidence="1" type="ORF">NS263_14410</name>
</gene>
<dbReference type="Proteomes" id="UP000078335">
    <property type="component" value="Unassembled WGS sequence"/>
</dbReference>
<proteinExistence type="predicted"/>
<dbReference type="EMBL" id="LDRB01000089">
    <property type="protein sequence ID" value="KTR38091.1"/>
    <property type="molecule type" value="Genomic_DNA"/>
</dbReference>
<reference evidence="1 2" key="1">
    <citation type="journal article" date="2016" name="Front. Microbiol.">
        <title>Genomic Resource of Rice Seed Associated Bacteria.</title>
        <authorList>
            <person name="Midha S."/>
            <person name="Bansal K."/>
            <person name="Sharma S."/>
            <person name="Kumar N."/>
            <person name="Patil P.P."/>
            <person name="Chaudhry V."/>
            <person name="Patil P.B."/>
        </authorList>
    </citation>
    <scope>NUCLEOTIDE SEQUENCE [LARGE SCALE GENOMIC DNA]</scope>
    <source>
        <strain evidence="1 2">NS263</strain>
    </source>
</reference>
<protein>
    <submittedName>
        <fullName evidence="1">Uncharacterized protein</fullName>
    </submittedName>
</protein>
<keyword evidence="2" id="KW-1185">Reference proteome</keyword>
<comment type="caution">
    <text evidence="1">The sequence shown here is derived from an EMBL/GenBank/DDBJ whole genome shotgun (WGS) entry which is preliminary data.</text>
</comment>
<dbReference type="RefSeq" id="WP_152999148.1">
    <property type="nucleotide sequence ID" value="NZ_LDRB01000089.1"/>
</dbReference>
<organism evidence="1 2">
    <name type="scientific">Curtobacterium oceanosedimentum</name>
    <dbReference type="NCBI Taxonomy" id="465820"/>
    <lineage>
        <taxon>Bacteria</taxon>
        <taxon>Bacillati</taxon>
        <taxon>Actinomycetota</taxon>
        <taxon>Actinomycetes</taxon>
        <taxon>Micrococcales</taxon>
        <taxon>Microbacteriaceae</taxon>
        <taxon>Curtobacterium</taxon>
    </lineage>
</organism>